<dbReference type="Pfam" id="PF00211">
    <property type="entry name" value="Guanylate_cyc"/>
    <property type="match status" value="1"/>
</dbReference>
<dbReference type="EC" id="2.7.13.3" evidence="2"/>
<evidence type="ECO:0000256" key="5">
    <source>
        <dbReference type="PROSITE-ProRule" id="PRU00169"/>
    </source>
</evidence>
<reference evidence="12" key="1">
    <citation type="journal article" date="2021" name="Proc. Natl. Acad. Sci. U.S.A.">
        <title>Three genomes in the algal genus Volvox reveal the fate of a haploid sex-determining region after a transition to homothallism.</title>
        <authorList>
            <person name="Yamamoto K."/>
            <person name="Hamaji T."/>
            <person name="Kawai-Toyooka H."/>
            <person name="Matsuzaki R."/>
            <person name="Takahashi F."/>
            <person name="Nishimura Y."/>
            <person name="Kawachi M."/>
            <person name="Noguchi H."/>
            <person name="Minakuchi Y."/>
            <person name="Umen J.G."/>
            <person name="Toyoda A."/>
            <person name="Nozaki H."/>
        </authorList>
    </citation>
    <scope>NUCLEOTIDE SEQUENCE</scope>
    <source>
        <strain evidence="12">NIES-3785</strain>
        <strain evidence="11">NIES-3786</strain>
    </source>
</reference>
<dbReference type="InterPro" id="IPR001789">
    <property type="entry name" value="Sig_transdc_resp-reg_receiver"/>
</dbReference>
<dbReference type="SUPFAM" id="SSF52172">
    <property type="entry name" value="CheY-like"/>
    <property type="match status" value="1"/>
</dbReference>
<keyword evidence="7" id="KW-1133">Transmembrane helix</keyword>
<evidence type="ECO:0000256" key="4">
    <source>
        <dbReference type="ARBA" id="ARBA00022777"/>
    </source>
</evidence>
<dbReference type="Proteomes" id="UP000747110">
    <property type="component" value="Unassembled WGS sequence"/>
</dbReference>
<keyword evidence="14" id="KW-1185">Reference proteome</keyword>
<feature type="transmembrane region" description="Helical" evidence="7">
    <location>
        <begin position="253"/>
        <end position="275"/>
    </location>
</feature>
<evidence type="ECO:0000259" key="10">
    <source>
        <dbReference type="PROSITE" id="PS50125"/>
    </source>
</evidence>
<feature type="transmembrane region" description="Helical" evidence="7">
    <location>
        <begin position="295"/>
        <end position="315"/>
    </location>
</feature>
<keyword evidence="7" id="KW-0812">Transmembrane</keyword>
<feature type="compositionally biased region" description="Gly residues" evidence="6">
    <location>
        <begin position="1634"/>
        <end position="1645"/>
    </location>
</feature>
<dbReference type="Pfam" id="PF00512">
    <property type="entry name" value="HisKA"/>
    <property type="match status" value="1"/>
</dbReference>
<dbReference type="PROSITE" id="PS50125">
    <property type="entry name" value="GUANYLATE_CYCLASE_2"/>
    <property type="match status" value="1"/>
</dbReference>
<feature type="transmembrane region" description="Helical" evidence="7">
    <location>
        <begin position="32"/>
        <end position="51"/>
    </location>
</feature>
<dbReference type="InterPro" id="IPR003594">
    <property type="entry name" value="HATPase_dom"/>
</dbReference>
<evidence type="ECO:0000256" key="3">
    <source>
        <dbReference type="ARBA" id="ARBA00022679"/>
    </source>
</evidence>
<dbReference type="PANTHER" id="PTHR43047">
    <property type="entry name" value="TWO-COMPONENT HISTIDINE PROTEIN KINASE"/>
    <property type="match status" value="1"/>
</dbReference>
<keyword evidence="7" id="KW-0472">Membrane</keyword>
<dbReference type="Gene3D" id="3.40.50.2300">
    <property type="match status" value="1"/>
</dbReference>
<feature type="transmembrane region" description="Helical" evidence="7">
    <location>
        <begin position="91"/>
        <end position="112"/>
    </location>
</feature>
<feature type="region of interest" description="Disordered" evidence="6">
    <location>
        <begin position="842"/>
        <end position="921"/>
    </location>
</feature>
<dbReference type="SUPFAM" id="SSF55073">
    <property type="entry name" value="Nucleotide cyclase"/>
    <property type="match status" value="1"/>
</dbReference>
<feature type="region of interest" description="Disordered" evidence="6">
    <location>
        <begin position="1944"/>
        <end position="1993"/>
    </location>
</feature>
<evidence type="ECO:0000259" key="8">
    <source>
        <dbReference type="PROSITE" id="PS50109"/>
    </source>
</evidence>
<feature type="region of interest" description="Disordered" evidence="6">
    <location>
        <begin position="1616"/>
        <end position="1670"/>
    </location>
</feature>
<dbReference type="InterPro" id="IPR001054">
    <property type="entry name" value="A/G_cyclase"/>
</dbReference>
<feature type="region of interest" description="Disordered" evidence="6">
    <location>
        <begin position="453"/>
        <end position="506"/>
    </location>
</feature>
<dbReference type="SMART" id="SM00044">
    <property type="entry name" value="CYCc"/>
    <property type="match status" value="1"/>
</dbReference>
<dbReference type="Pfam" id="PF02518">
    <property type="entry name" value="HATPase_c"/>
    <property type="match status" value="1"/>
</dbReference>
<dbReference type="SMART" id="SM00387">
    <property type="entry name" value="HATPase_c"/>
    <property type="match status" value="1"/>
</dbReference>
<gene>
    <name evidence="11" type="ORF">Vretifemale_8103</name>
    <name evidence="12" type="ORF">Vretimale_6181</name>
</gene>
<dbReference type="InterPro" id="IPR003661">
    <property type="entry name" value="HisK_dim/P_dom"/>
</dbReference>
<dbReference type="GO" id="GO:0000155">
    <property type="term" value="F:phosphorelay sensor kinase activity"/>
    <property type="evidence" value="ECO:0007669"/>
    <property type="project" value="InterPro"/>
</dbReference>
<feature type="compositionally biased region" description="Low complexity" evidence="6">
    <location>
        <begin position="1618"/>
        <end position="1633"/>
    </location>
</feature>
<organism evidence="12 13">
    <name type="scientific">Volvox reticuliferus</name>
    <dbReference type="NCBI Taxonomy" id="1737510"/>
    <lineage>
        <taxon>Eukaryota</taxon>
        <taxon>Viridiplantae</taxon>
        <taxon>Chlorophyta</taxon>
        <taxon>core chlorophytes</taxon>
        <taxon>Chlorophyceae</taxon>
        <taxon>CS clade</taxon>
        <taxon>Chlamydomonadales</taxon>
        <taxon>Volvocaceae</taxon>
        <taxon>Volvox</taxon>
    </lineage>
</organism>
<dbReference type="CDD" id="cd07302">
    <property type="entry name" value="CHD"/>
    <property type="match status" value="1"/>
</dbReference>
<evidence type="ECO:0000313" key="13">
    <source>
        <dbReference type="Proteomes" id="UP000722791"/>
    </source>
</evidence>
<accession>A0A8J4LKC4</accession>
<dbReference type="InterPro" id="IPR011006">
    <property type="entry name" value="CheY-like_superfamily"/>
</dbReference>
<name>A0A8J4LKC4_9CHLO</name>
<evidence type="ECO:0000313" key="14">
    <source>
        <dbReference type="Proteomes" id="UP000747110"/>
    </source>
</evidence>
<dbReference type="EMBL" id="BNCQ01000009">
    <property type="protein sequence ID" value="GIM01465.1"/>
    <property type="molecule type" value="Genomic_DNA"/>
</dbReference>
<keyword evidence="5" id="KW-0597">Phosphoprotein</keyword>
<feature type="transmembrane region" description="Helical" evidence="7">
    <location>
        <begin position="119"/>
        <end position="142"/>
    </location>
</feature>
<dbReference type="Gene3D" id="3.30.565.10">
    <property type="entry name" value="Histidine kinase-like ATPase, C-terminal domain"/>
    <property type="match status" value="1"/>
</dbReference>
<dbReference type="CDD" id="cd00082">
    <property type="entry name" value="HisKA"/>
    <property type="match status" value="1"/>
</dbReference>
<dbReference type="PROSITE" id="PS50110">
    <property type="entry name" value="RESPONSE_REGULATORY"/>
    <property type="match status" value="1"/>
</dbReference>
<dbReference type="EMBL" id="BNCP01000013">
    <property type="protein sequence ID" value="GIL78692.1"/>
    <property type="molecule type" value="Genomic_DNA"/>
</dbReference>
<proteinExistence type="predicted"/>
<dbReference type="GO" id="GO:0009190">
    <property type="term" value="P:cyclic nucleotide biosynthetic process"/>
    <property type="evidence" value="ECO:0007669"/>
    <property type="project" value="InterPro"/>
</dbReference>
<dbReference type="SUPFAM" id="SSF55874">
    <property type="entry name" value="ATPase domain of HSP90 chaperone/DNA topoisomerase II/histidine kinase"/>
    <property type="match status" value="1"/>
</dbReference>
<evidence type="ECO:0000256" key="2">
    <source>
        <dbReference type="ARBA" id="ARBA00012438"/>
    </source>
</evidence>
<dbReference type="InterPro" id="IPR036890">
    <property type="entry name" value="HATPase_C_sf"/>
</dbReference>
<feature type="domain" description="Guanylate cyclase" evidence="10">
    <location>
        <begin position="1096"/>
        <end position="1229"/>
    </location>
</feature>
<dbReference type="PROSITE" id="PS50109">
    <property type="entry name" value="HIS_KIN"/>
    <property type="match status" value="1"/>
</dbReference>
<feature type="transmembrane region" description="Helical" evidence="7">
    <location>
        <begin position="335"/>
        <end position="355"/>
    </location>
</feature>
<sequence>MWCTGAFVASSALNAFVSLLLRTQDTGNDNTLRLSGFILVLHIVGALQVFIPSGVYAYLQWACSAPLLCWLLVQLLGTLPPGCGVPSAQRLYRVAVVEVVLALLGLTLMVTLGMPLVRVAVGVVTVTALSLELLPLAAPHLLPHLACPPGDMGGLLGLVRGFGGGGLAWLLVRLSGAANGSGISNGSSSTHGSPGSNGSSGSRLASRSSGVAAQRSILGSGGFGGAGSSGLGSSGPTPGTGLPQPRLPAPMEALVCATVGGKLLQAIAAAVVGAVAPGRGLSLLHGDPAALPMLIWSLSTAITLLGLPLAIGMYYGMVRYAASMLVAGRSTLRRVSSLGMVVGMGPAAFSGGGAGHGSEDGLLGSQGLRSSQGSLGLGLSALRRAAAYGGDSDSDSGLPTPQALPNRLMEIGDLYRITESSGHSISYSTSGDEGWRNDLALSQLLYMARTTFRRSSSDEARPAEGASGTMPAGAGGSPMTATNQPSRRSSSTPTPPQTANAAVQTEHRVSFGSWRCELGVQCDIGPATVIKEVPVEVRVEVPMSSAAISADGGPLMALIQALREHSSDIAHDMKNPLNGVLALSQNVLQGTFGELPTTAADQLGVVRACAYHLLNMINQLRDCMRMLHGGEPDGNRGRVQLCNAIEEVLKRMSPMVGSRLTIRAEHDPSLIVYADDSRLYQSVHTVLANAFKYTRKGGVTIETSTSSDKSAVTLRVTDTGTGFTPEQLDKFNSPLTGSPAEQLGLGLTMVKRTMAYFGGTLRLGNRTSGGSGGWVELTFRAKEEVPPLGAGLPPPLLLQSAAPAAPPQEATVMVQQQSPFSAAAAAATPAAVTAATHQAATATAAPAAREPQKKMRKSIIGGADRAGMEERLAAANSSNDRGGSRGPSSSSAAAGAGASARGGGGGPCSTPLTGGINDDALTGKGDEPVRVLIVDDDPVNLTILEDLLRAEGYDVLTAASGTEALEAYLTSDPQPKLVLLDVTLPDLSGHEVCLKMRSLTPGVPPPIIMISGKASTKDVIKGLQAGACDYITKPFQPQEVMARVETQLRMFMGEVAQLQEAAERNMALLRQILPPHILASLRGGTRVLVEKFSDAVVLCADVVGFSALAAAADTADCILTLNRLFSTFDALTDKMGVHKMDCHTDSYVAALGHMPQDRHLSNVMQVKLILDLAREMLAAVDSLPYPDTLGKMQIRIGVHVGAVFGGVIGVKYPRYSLFGTTLRLAQGLQATALPNTIHVTEVVHNRVRAAGGEKFMPYTTSQVQSLGIIRTYLVGTGPDGSMSPGMLDYSHLDSSVVMEYLRSATAAAHGMTILNCLLGASGSTSGGGAVTAAVAGGGQGLGLGFSAGQMVARHALVPPTSATSTAVAPPPLLPQTSPAGVVPVPSISMAPTPEASAVRGGGIPGGGGGSAAYKIIPVISNRHLSTSGAGDMAGSVGSTVGGVMASSGSHFAGPSRSRESDASGYAITLAQVPHVALDPSGNDIDSTLAAIASSDVGSNAMTMELSNAAANIAAQTASSATGSSNSASAAGLVTAGGATSGAASVAAHGFGSTTAISVSGVSCSVPNNGRECASGGTAASIALGGRRLTNDASLVQDLSPGPLEAGLSGLTRMQRLHAGSQQQSPGSGAASPRPGGGPSSRGGSCGPSRNTSFRIAGAGGGGGGGGGASPLAATLMHQHLMTALQQQQQQKQQENARGILRVVGPHVPVAGDSRMQSTEGSVVFAPEDGVTNSPQSTSEPLLKFQLPEGNAGVGTGGGAIGSTTARIIASASMRRIHVPPKAASIGSIPGGVVSVGAGVGVGIGHAAASSVAGSVSAGGISTAGSLGSPPVMLSPTVIATPVHAGGVATAATAAVPSLSSPYAGLSSETRARLARLRTASQPDLYDAAVGPFAGSAVGGTGRAVNQTVVAVDAITSMTPISVDIAYGGAPSSAEYGIGSSIRHAASGPSPTVTQLTTPVRFSPESSVGGTGGAGCSASSQQASRRATAQRPSTVSELLESLGLGHYSRSITGAVSGGLNELASLDDSGLRKVGLISSRSRQLVREELMRWGYK</sequence>
<evidence type="ECO:0000256" key="7">
    <source>
        <dbReference type="SAM" id="Phobius"/>
    </source>
</evidence>
<feature type="transmembrane region" description="Helical" evidence="7">
    <location>
        <begin position="154"/>
        <end position="172"/>
    </location>
</feature>
<comment type="catalytic activity">
    <reaction evidence="1">
        <text>ATP + protein L-histidine = ADP + protein N-phospho-L-histidine.</text>
        <dbReference type="EC" id="2.7.13.3"/>
    </reaction>
</comment>
<feature type="domain" description="Response regulatory" evidence="9">
    <location>
        <begin position="930"/>
        <end position="1048"/>
    </location>
</feature>
<keyword evidence="4" id="KW-0418">Kinase</keyword>
<feature type="compositionally biased region" description="Polar residues" evidence="6">
    <location>
        <begin position="1948"/>
        <end position="1959"/>
    </location>
</feature>
<dbReference type="InterPro" id="IPR005467">
    <property type="entry name" value="His_kinase_dom"/>
</dbReference>
<dbReference type="InterPro" id="IPR029787">
    <property type="entry name" value="Nucleotide_cyclase"/>
</dbReference>
<feature type="region of interest" description="Disordered" evidence="6">
    <location>
        <begin position="183"/>
        <end position="205"/>
    </location>
</feature>
<evidence type="ECO:0000256" key="6">
    <source>
        <dbReference type="SAM" id="MobiDB-lite"/>
    </source>
</evidence>
<dbReference type="SUPFAM" id="SSF47384">
    <property type="entry name" value="Homodimeric domain of signal transducing histidine kinase"/>
    <property type="match status" value="1"/>
</dbReference>
<dbReference type="OrthoDB" id="60033at2759"/>
<feature type="modified residue" description="4-aspartylphosphate" evidence="5">
    <location>
        <position position="981"/>
    </location>
</feature>
<protein>
    <recommendedName>
        <fullName evidence="2">histidine kinase</fullName>
        <ecNumber evidence="2">2.7.13.3</ecNumber>
    </recommendedName>
</protein>
<feature type="domain" description="Histidine kinase" evidence="8">
    <location>
        <begin position="568"/>
        <end position="781"/>
    </location>
</feature>
<dbReference type="Gene3D" id="3.30.70.1230">
    <property type="entry name" value="Nucleotide cyclase"/>
    <property type="match status" value="1"/>
</dbReference>
<feature type="compositionally biased region" description="Gly residues" evidence="6">
    <location>
        <begin position="1657"/>
        <end position="1668"/>
    </location>
</feature>
<dbReference type="SMART" id="SM00388">
    <property type="entry name" value="HisKA"/>
    <property type="match status" value="1"/>
</dbReference>
<dbReference type="PANTHER" id="PTHR43047:SF64">
    <property type="entry name" value="HISTIDINE KINASE CONTAINING CHEY-HOMOLOGOUS RECEIVER DOMAIN AND PAS DOMAIN-RELATED"/>
    <property type="match status" value="1"/>
</dbReference>
<dbReference type="SMART" id="SM00448">
    <property type="entry name" value="REC"/>
    <property type="match status" value="1"/>
</dbReference>
<dbReference type="Proteomes" id="UP000722791">
    <property type="component" value="Unassembled WGS sequence"/>
</dbReference>
<evidence type="ECO:0000313" key="11">
    <source>
        <dbReference type="EMBL" id="GIL78692.1"/>
    </source>
</evidence>
<feature type="compositionally biased region" description="Low complexity" evidence="6">
    <location>
        <begin position="1975"/>
        <end position="1993"/>
    </location>
</feature>
<feature type="compositionally biased region" description="Low complexity" evidence="6">
    <location>
        <begin position="482"/>
        <end position="501"/>
    </location>
</feature>
<feature type="compositionally biased region" description="Low complexity" evidence="6">
    <location>
        <begin position="886"/>
        <end position="899"/>
    </location>
</feature>
<dbReference type="Pfam" id="PF00072">
    <property type="entry name" value="Response_reg"/>
    <property type="match status" value="1"/>
</dbReference>
<comment type="caution">
    <text evidence="12">The sequence shown here is derived from an EMBL/GenBank/DDBJ whole genome shotgun (WGS) entry which is preliminary data.</text>
</comment>
<evidence type="ECO:0000259" key="9">
    <source>
        <dbReference type="PROSITE" id="PS50110"/>
    </source>
</evidence>
<evidence type="ECO:0000313" key="12">
    <source>
        <dbReference type="EMBL" id="GIM01465.1"/>
    </source>
</evidence>
<evidence type="ECO:0000256" key="1">
    <source>
        <dbReference type="ARBA" id="ARBA00000085"/>
    </source>
</evidence>
<dbReference type="Gene3D" id="1.10.287.130">
    <property type="match status" value="1"/>
</dbReference>
<dbReference type="InterPro" id="IPR036097">
    <property type="entry name" value="HisK_dim/P_sf"/>
</dbReference>
<keyword evidence="3" id="KW-0808">Transferase</keyword>